<keyword evidence="4" id="KW-1003">Cell membrane</keyword>
<dbReference type="KEGG" id="azm:DM194_14355"/>
<evidence type="ECO:0000313" key="9">
    <source>
        <dbReference type="EMBL" id="AWU95502.1"/>
    </source>
</evidence>
<feature type="transmembrane region" description="Helical" evidence="8">
    <location>
        <begin position="309"/>
        <end position="329"/>
    </location>
</feature>
<evidence type="ECO:0000313" key="10">
    <source>
        <dbReference type="Proteomes" id="UP000249605"/>
    </source>
</evidence>
<dbReference type="GO" id="GO:0033214">
    <property type="term" value="P:siderophore-iron import into cell"/>
    <property type="evidence" value="ECO:0007669"/>
    <property type="project" value="TreeGrafter"/>
</dbReference>
<accession>A0A2U9S7X8</accession>
<dbReference type="GO" id="GO:0022857">
    <property type="term" value="F:transmembrane transporter activity"/>
    <property type="evidence" value="ECO:0007669"/>
    <property type="project" value="InterPro"/>
</dbReference>
<feature type="transmembrane region" description="Helical" evidence="8">
    <location>
        <begin position="279"/>
        <end position="297"/>
    </location>
</feature>
<proteinExistence type="inferred from homology"/>
<keyword evidence="7 8" id="KW-0472">Membrane</keyword>
<feature type="transmembrane region" description="Helical" evidence="8">
    <location>
        <begin position="118"/>
        <end position="138"/>
    </location>
</feature>
<organism evidence="9 10">
    <name type="scientific">Azospirillum ramasamyi</name>
    <dbReference type="NCBI Taxonomy" id="682998"/>
    <lineage>
        <taxon>Bacteria</taxon>
        <taxon>Pseudomonadati</taxon>
        <taxon>Pseudomonadota</taxon>
        <taxon>Alphaproteobacteria</taxon>
        <taxon>Rhodospirillales</taxon>
        <taxon>Azospirillaceae</taxon>
        <taxon>Azospirillum</taxon>
    </lineage>
</organism>
<dbReference type="Gene3D" id="1.10.3470.10">
    <property type="entry name" value="ABC transporter involved in vitamin B12 uptake, BtuC"/>
    <property type="match status" value="1"/>
</dbReference>
<evidence type="ECO:0000256" key="7">
    <source>
        <dbReference type="ARBA" id="ARBA00023136"/>
    </source>
</evidence>
<dbReference type="RefSeq" id="WP_111068269.1">
    <property type="nucleotide sequence ID" value="NZ_CP029830.1"/>
</dbReference>
<keyword evidence="5 8" id="KW-0812">Transmembrane</keyword>
<dbReference type="PANTHER" id="PTHR30472">
    <property type="entry name" value="FERRIC ENTEROBACTIN TRANSPORT SYSTEM PERMEASE PROTEIN"/>
    <property type="match status" value="1"/>
</dbReference>
<dbReference type="EMBL" id="CP029830">
    <property type="protein sequence ID" value="AWU95502.1"/>
    <property type="molecule type" value="Genomic_DNA"/>
</dbReference>
<feature type="transmembrane region" description="Helical" evidence="8">
    <location>
        <begin position="238"/>
        <end position="267"/>
    </location>
</feature>
<dbReference type="GO" id="GO:0005886">
    <property type="term" value="C:plasma membrane"/>
    <property type="evidence" value="ECO:0007669"/>
    <property type="project" value="UniProtKB-SubCell"/>
</dbReference>
<keyword evidence="9" id="KW-0614">Plasmid</keyword>
<feature type="transmembrane region" description="Helical" evidence="8">
    <location>
        <begin position="94"/>
        <end position="112"/>
    </location>
</feature>
<feature type="transmembrane region" description="Helical" evidence="8">
    <location>
        <begin position="64"/>
        <end position="82"/>
    </location>
</feature>
<evidence type="ECO:0000256" key="5">
    <source>
        <dbReference type="ARBA" id="ARBA00022692"/>
    </source>
</evidence>
<gene>
    <name evidence="9" type="ORF">DM194_14355</name>
</gene>
<reference evidence="9 10" key="1">
    <citation type="submission" date="2018-06" db="EMBL/GenBank/DDBJ databases">
        <title>Complete genome sequencing of Azospirillum sp. M2T2B2.</title>
        <authorList>
            <person name="Heo J."/>
            <person name="Kim S.-J."/>
            <person name="Kwon S.-W."/>
            <person name="Anandham R."/>
        </authorList>
    </citation>
    <scope>NUCLEOTIDE SEQUENCE [LARGE SCALE GENOMIC DNA]</scope>
    <source>
        <strain evidence="9 10">M2T2B2</strain>
        <plasmid evidence="9 10">unnamed1</plasmid>
    </source>
</reference>
<feature type="transmembrane region" description="Helical" evidence="8">
    <location>
        <begin position="199"/>
        <end position="218"/>
    </location>
</feature>
<sequence>MPFAVVLGATVAMLLATVLVAFHVGAFPVSPGELASLLWAKATGAAPAVPSAVETVIWDIRGPRVLAAMLIGAGLAASGAAYQGLFRNPLVSPDILGVSSGAALGAVLGIFASLPVVAIQGLAFGGGLVAVGAVYGLASAVRGRDPVLVLVLGGVVIGALLGSGVALLKYLADPYNQLPAITFWLLGSLSAVNRADLATLVPPVAVALVPLVLLRWRLDVMTLGDEEATSLGVSVRVIRAVVIAAATLMTAAAVSVAGIVGWVGLLVPHLARLMVGPAFVRLLPTAVVLGAAYLLAVDTLARGIGRVELPLGVLTAVIGTPVFLWLLAFGRRGWS</sequence>
<keyword evidence="3" id="KW-0813">Transport</keyword>
<dbReference type="PANTHER" id="PTHR30472:SF70">
    <property type="entry name" value="MOLYBDATE IMPORT SYSTEM PERMEASE PROTEIN MOLB"/>
    <property type="match status" value="1"/>
</dbReference>
<evidence type="ECO:0000256" key="1">
    <source>
        <dbReference type="ARBA" id="ARBA00004651"/>
    </source>
</evidence>
<dbReference type="InterPro" id="IPR000522">
    <property type="entry name" value="ABC_transptr_permease_BtuC"/>
</dbReference>
<dbReference type="CDD" id="cd06550">
    <property type="entry name" value="TM_ABC_iron-siderophores_like"/>
    <property type="match status" value="1"/>
</dbReference>
<dbReference type="Proteomes" id="UP000249605">
    <property type="component" value="Plasmid unnamed1"/>
</dbReference>
<keyword evidence="6 8" id="KW-1133">Transmembrane helix</keyword>
<evidence type="ECO:0000256" key="6">
    <source>
        <dbReference type="ARBA" id="ARBA00022989"/>
    </source>
</evidence>
<name>A0A2U9S7X8_9PROT</name>
<evidence type="ECO:0000256" key="3">
    <source>
        <dbReference type="ARBA" id="ARBA00022448"/>
    </source>
</evidence>
<comment type="similarity">
    <text evidence="2">Belongs to the binding-protein-dependent transport system permease family. FecCD subfamily.</text>
</comment>
<evidence type="ECO:0000256" key="8">
    <source>
        <dbReference type="SAM" id="Phobius"/>
    </source>
</evidence>
<dbReference type="SUPFAM" id="SSF81345">
    <property type="entry name" value="ABC transporter involved in vitamin B12 uptake, BtuC"/>
    <property type="match status" value="1"/>
</dbReference>
<evidence type="ECO:0000256" key="2">
    <source>
        <dbReference type="ARBA" id="ARBA00007935"/>
    </source>
</evidence>
<dbReference type="AlphaFoldDB" id="A0A2U9S7X8"/>
<dbReference type="InterPro" id="IPR037294">
    <property type="entry name" value="ABC_BtuC-like"/>
</dbReference>
<dbReference type="Pfam" id="PF01032">
    <property type="entry name" value="FecCD"/>
    <property type="match status" value="1"/>
</dbReference>
<geneLocation type="plasmid" evidence="9 10">
    <name>unnamed1</name>
</geneLocation>
<dbReference type="OrthoDB" id="9811975at2"/>
<protein>
    <submittedName>
        <fullName evidence="9">Iron ABC transporter permease</fullName>
    </submittedName>
</protein>
<comment type="subcellular location">
    <subcellularLocation>
        <location evidence="1">Cell membrane</location>
        <topology evidence="1">Multi-pass membrane protein</topology>
    </subcellularLocation>
</comment>
<dbReference type="FunFam" id="1.10.3470.10:FF:000001">
    <property type="entry name" value="Vitamin B12 ABC transporter permease BtuC"/>
    <property type="match status" value="1"/>
</dbReference>
<evidence type="ECO:0000256" key="4">
    <source>
        <dbReference type="ARBA" id="ARBA00022475"/>
    </source>
</evidence>
<keyword evidence="10" id="KW-1185">Reference proteome</keyword>
<feature type="transmembrane region" description="Helical" evidence="8">
    <location>
        <begin position="147"/>
        <end position="168"/>
    </location>
</feature>